<dbReference type="Proteomes" id="UP000656042">
    <property type="component" value="Unassembled WGS sequence"/>
</dbReference>
<name>A0A8J3C4N1_9ACTN</name>
<organism evidence="1 2">
    <name type="scientific">Mangrovihabitans endophyticus</name>
    <dbReference type="NCBI Taxonomy" id="1751298"/>
    <lineage>
        <taxon>Bacteria</taxon>
        <taxon>Bacillati</taxon>
        <taxon>Actinomycetota</taxon>
        <taxon>Actinomycetes</taxon>
        <taxon>Micromonosporales</taxon>
        <taxon>Micromonosporaceae</taxon>
        <taxon>Mangrovihabitans</taxon>
    </lineage>
</organism>
<comment type="caution">
    <text evidence="1">The sequence shown here is derived from an EMBL/GenBank/DDBJ whole genome shotgun (WGS) entry which is preliminary data.</text>
</comment>
<dbReference type="AlphaFoldDB" id="A0A8J3C4N1"/>
<accession>A0A8J3C4N1</accession>
<dbReference type="EMBL" id="BMMX01000060">
    <property type="protein sequence ID" value="GGL18268.1"/>
    <property type="molecule type" value="Genomic_DNA"/>
</dbReference>
<evidence type="ECO:0000313" key="2">
    <source>
        <dbReference type="Proteomes" id="UP000656042"/>
    </source>
</evidence>
<evidence type="ECO:0000313" key="1">
    <source>
        <dbReference type="EMBL" id="GGL18268.1"/>
    </source>
</evidence>
<gene>
    <name evidence="1" type="ORF">GCM10012284_61070</name>
</gene>
<dbReference type="RefSeq" id="WP_189082804.1">
    <property type="nucleotide sequence ID" value="NZ_BMMX01000060.1"/>
</dbReference>
<reference evidence="1" key="1">
    <citation type="journal article" date="2014" name="Int. J. Syst. Evol. Microbiol.">
        <title>Complete genome sequence of Corynebacterium casei LMG S-19264T (=DSM 44701T), isolated from a smear-ripened cheese.</title>
        <authorList>
            <consortium name="US DOE Joint Genome Institute (JGI-PGF)"/>
            <person name="Walter F."/>
            <person name="Albersmeier A."/>
            <person name="Kalinowski J."/>
            <person name="Ruckert C."/>
        </authorList>
    </citation>
    <scope>NUCLEOTIDE SEQUENCE</scope>
    <source>
        <strain evidence="1">CGMCC 4.7299</strain>
    </source>
</reference>
<protein>
    <submittedName>
        <fullName evidence="1">Uncharacterized protein</fullName>
    </submittedName>
</protein>
<sequence length="158" mass="16263">MTDSWHRRLPAPARPVATACVAAVAAATEHDEAGLTAATGDLAALDPGRVGLVLGTAVRVRLEETHPDGLDSDDVRAVLARSVRAAAQWRPGVDPQTMLFLLASALGVQDEDGAPPPAGLAEHAALLLADLLPAAGPDAAAALIERAFTEIEKSQLND</sequence>
<reference evidence="1" key="2">
    <citation type="submission" date="2020-09" db="EMBL/GenBank/DDBJ databases">
        <authorList>
            <person name="Sun Q."/>
            <person name="Zhou Y."/>
        </authorList>
    </citation>
    <scope>NUCLEOTIDE SEQUENCE</scope>
    <source>
        <strain evidence="1">CGMCC 4.7299</strain>
    </source>
</reference>
<keyword evidence="2" id="KW-1185">Reference proteome</keyword>
<proteinExistence type="predicted"/>